<keyword evidence="1" id="KW-1133">Transmembrane helix</keyword>
<feature type="transmembrane region" description="Helical" evidence="1">
    <location>
        <begin position="12"/>
        <end position="33"/>
    </location>
</feature>
<keyword evidence="1" id="KW-0812">Transmembrane</keyword>
<evidence type="ECO:0000313" key="2">
    <source>
        <dbReference type="EMBL" id="DAE20151.1"/>
    </source>
</evidence>
<accession>A0A8S5QLK7</accession>
<proteinExistence type="predicted"/>
<name>A0A8S5QLK7_9CAUD</name>
<reference evidence="2" key="1">
    <citation type="journal article" date="2021" name="Proc. Natl. Acad. Sci. U.S.A.">
        <title>A Catalog of Tens of Thousands of Viruses from Human Metagenomes Reveals Hidden Associations with Chronic Diseases.</title>
        <authorList>
            <person name="Tisza M.J."/>
            <person name="Buck C.B."/>
        </authorList>
    </citation>
    <scope>NUCLEOTIDE SEQUENCE</scope>
    <source>
        <strain evidence="2">CtYsL76</strain>
    </source>
</reference>
<sequence>MKNLKTHIFKRTLLKIDLIILMFGIMLLVYYQLKH</sequence>
<organism evidence="2">
    <name type="scientific">CrAss-like virus sp. ctYsL76</name>
    <dbReference type="NCBI Taxonomy" id="2826826"/>
    <lineage>
        <taxon>Viruses</taxon>
        <taxon>Duplodnaviria</taxon>
        <taxon>Heunggongvirae</taxon>
        <taxon>Uroviricota</taxon>
        <taxon>Caudoviricetes</taxon>
        <taxon>Crassvirales</taxon>
    </lineage>
</organism>
<dbReference type="EMBL" id="BK015689">
    <property type="protein sequence ID" value="DAE20151.1"/>
    <property type="molecule type" value="Genomic_DNA"/>
</dbReference>
<keyword evidence="1" id="KW-0472">Membrane</keyword>
<evidence type="ECO:0000256" key="1">
    <source>
        <dbReference type="SAM" id="Phobius"/>
    </source>
</evidence>
<protein>
    <submittedName>
        <fullName evidence="2">Uncharacterized protein</fullName>
    </submittedName>
</protein>